<keyword evidence="1" id="KW-0175">Coiled coil</keyword>
<comment type="caution">
    <text evidence="4">The sequence shown here is derived from an EMBL/GenBank/DDBJ whole genome shotgun (WGS) entry which is preliminary data.</text>
</comment>
<gene>
    <name evidence="4" type="ORF">V6L76_11685</name>
</gene>
<protein>
    <submittedName>
        <fullName evidence="4">DUF2865 domain-containing protein</fullName>
    </submittedName>
</protein>
<evidence type="ECO:0000313" key="5">
    <source>
        <dbReference type="Proteomes" id="UP001380822"/>
    </source>
</evidence>
<proteinExistence type="predicted"/>
<keyword evidence="3" id="KW-0732">Signal</keyword>
<accession>A0ABU7ZNW4</accession>
<dbReference type="Proteomes" id="UP001380822">
    <property type="component" value="Unassembled WGS sequence"/>
</dbReference>
<feature type="compositionally biased region" description="Low complexity" evidence="2">
    <location>
        <begin position="423"/>
        <end position="439"/>
    </location>
</feature>
<keyword evidence="5" id="KW-1185">Reference proteome</keyword>
<sequence>MKRVKYRLLALSGLMALTMGASAAFASTSKCEALASQLSRLETAGASSAASKWDEAADAQGRAIMAARRDAAYYQCGLMNANARCPSLLDKIQRMETNLAKIERQRAKAGKAKAGRGGTAANRAEILRIRKAMQRNMCGKGREAEETQANARLAPQQPKGFLSRVLGQPSAPAAPIAPLHTERRSVMQPVQPERRAAVETVPQDQERSRDGLAYPAYNFPRNATYRTLCVRTCDGYFFPISFSARPGQFGQDAAACNAMCPASETGLFVYRNPGGDPEDMISLAGERYSELPNAFRHRKEYVSGCSCQAAPSAKQEAAPLSPVSGEAGGFWAVTGGRKGARQGEANPQTDAIRMSMPPVSTDDLPLDADPDTAMNLREGFDASSLVTASLPAEDVPLVTEDMRPSLPALARPAEEPDAAENTAGAGQPQDGVPQDQQAASPEAPGDETRSEARGPVRKVGPQFFPDR</sequence>
<feature type="chain" id="PRO_5045491355" evidence="3">
    <location>
        <begin position="24"/>
        <end position="467"/>
    </location>
</feature>
<evidence type="ECO:0000256" key="2">
    <source>
        <dbReference type="SAM" id="MobiDB-lite"/>
    </source>
</evidence>
<feature type="region of interest" description="Disordered" evidence="2">
    <location>
        <begin position="335"/>
        <end position="364"/>
    </location>
</feature>
<organism evidence="4 5">
    <name type="scientific">Pannonibacter anstelovis</name>
    <dbReference type="NCBI Taxonomy" id="3121537"/>
    <lineage>
        <taxon>Bacteria</taxon>
        <taxon>Pseudomonadati</taxon>
        <taxon>Pseudomonadota</taxon>
        <taxon>Alphaproteobacteria</taxon>
        <taxon>Hyphomicrobiales</taxon>
        <taxon>Stappiaceae</taxon>
        <taxon>Pannonibacter</taxon>
    </lineage>
</organism>
<dbReference type="InterPro" id="IPR021293">
    <property type="entry name" value="DUF2865"/>
</dbReference>
<dbReference type="Pfam" id="PF11064">
    <property type="entry name" value="DUF2865"/>
    <property type="match status" value="1"/>
</dbReference>
<evidence type="ECO:0000313" key="4">
    <source>
        <dbReference type="EMBL" id="MEH0096921.1"/>
    </source>
</evidence>
<dbReference type="RefSeq" id="WP_334251383.1">
    <property type="nucleotide sequence ID" value="NZ_JBAKBE010000006.1"/>
</dbReference>
<feature type="signal peptide" evidence="3">
    <location>
        <begin position="1"/>
        <end position="23"/>
    </location>
</feature>
<evidence type="ECO:0000256" key="3">
    <source>
        <dbReference type="SAM" id="SignalP"/>
    </source>
</evidence>
<dbReference type="EMBL" id="JBAKBE010000006">
    <property type="protein sequence ID" value="MEH0096921.1"/>
    <property type="molecule type" value="Genomic_DNA"/>
</dbReference>
<name>A0ABU7ZNW4_9HYPH</name>
<evidence type="ECO:0000256" key="1">
    <source>
        <dbReference type="SAM" id="Coils"/>
    </source>
</evidence>
<feature type="region of interest" description="Disordered" evidence="2">
    <location>
        <begin position="407"/>
        <end position="467"/>
    </location>
</feature>
<reference evidence="4 5" key="1">
    <citation type="submission" date="2024-02" db="EMBL/GenBank/DDBJ databases">
        <title>A new putative Pannonibacter species isolated from two cases of bloodstream infections in paediatric patients.</title>
        <authorList>
            <person name="Castellana S."/>
            <person name="De Laurentiis V."/>
            <person name="Grassi M."/>
            <person name="De Leonardis F."/>
            <person name="Mosca A."/>
            <person name="De Carlo C."/>
            <person name="Sparapano E."/>
            <person name="Ronga L."/>
            <person name="Santacroce L."/>
            <person name="Chironna M."/>
            <person name="De Robertis A."/>
            <person name="Bianco A."/>
            <person name="Del Sambro L."/>
            <person name="Capozzi L."/>
            <person name="Parisi A."/>
        </authorList>
    </citation>
    <scope>NUCLEOTIDE SEQUENCE [LARGE SCALE GENOMIC DNA]</scope>
    <source>
        <strain evidence="4 5">Pt2</strain>
    </source>
</reference>
<feature type="coiled-coil region" evidence="1">
    <location>
        <begin position="85"/>
        <end position="112"/>
    </location>
</feature>